<evidence type="ECO:0000256" key="4">
    <source>
        <dbReference type="ARBA" id="ARBA00022801"/>
    </source>
</evidence>
<gene>
    <name evidence="5" type="ORF">BD410DRAFT_812210</name>
</gene>
<proteinExistence type="inferred from homology"/>
<dbReference type="PANTHER" id="PTHR13390:SF0">
    <property type="entry name" value="LIPID DROPLET-ASSOCIATED HYDROLASE"/>
    <property type="match status" value="1"/>
</dbReference>
<dbReference type="GO" id="GO:0019915">
    <property type="term" value="P:lipid storage"/>
    <property type="evidence" value="ECO:0007669"/>
    <property type="project" value="InterPro"/>
</dbReference>
<comment type="subcellular location">
    <subcellularLocation>
        <location evidence="1">Lipid droplet</location>
    </subcellularLocation>
</comment>
<dbReference type="GO" id="GO:0005811">
    <property type="term" value="C:lipid droplet"/>
    <property type="evidence" value="ECO:0007669"/>
    <property type="project" value="UniProtKB-SubCell"/>
</dbReference>
<reference evidence="5 6" key="1">
    <citation type="submission" date="2018-06" db="EMBL/GenBank/DDBJ databases">
        <title>A transcriptomic atlas of mushroom development highlights an independent origin of complex multicellularity.</title>
        <authorList>
            <consortium name="DOE Joint Genome Institute"/>
            <person name="Krizsan K."/>
            <person name="Almasi E."/>
            <person name="Merenyi Z."/>
            <person name="Sahu N."/>
            <person name="Viragh M."/>
            <person name="Koszo T."/>
            <person name="Mondo S."/>
            <person name="Kiss B."/>
            <person name="Balint B."/>
            <person name="Kues U."/>
            <person name="Barry K."/>
            <person name="Hegedus J.C."/>
            <person name="Henrissat B."/>
            <person name="Johnson J."/>
            <person name="Lipzen A."/>
            <person name="Ohm R."/>
            <person name="Nagy I."/>
            <person name="Pangilinan J."/>
            <person name="Yan J."/>
            <person name="Xiong Y."/>
            <person name="Grigoriev I.V."/>
            <person name="Hibbett D.S."/>
            <person name="Nagy L.G."/>
        </authorList>
    </citation>
    <scope>NUCLEOTIDE SEQUENCE [LARGE SCALE GENOMIC DNA]</scope>
    <source>
        <strain evidence="5 6">SZMC22713</strain>
    </source>
</reference>
<dbReference type="Gene3D" id="3.40.50.1820">
    <property type="entry name" value="alpha/beta hydrolase"/>
    <property type="match status" value="1"/>
</dbReference>
<dbReference type="Proteomes" id="UP000294933">
    <property type="component" value="Unassembled WGS sequence"/>
</dbReference>
<keyword evidence="6" id="KW-1185">Reference proteome</keyword>
<comment type="similarity">
    <text evidence="2">Belongs to the AB hydrolase superfamily. LDAH family.</text>
</comment>
<dbReference type="InterPro" id="IPR019363">
    <property type="entry name" value="LDAH"/>
</dbReference>
<dbReference type="EMBL" id="ML170158">
    <property type="protein sequence ID" value="TDL28202.1"/>
    <property type="molecule type" value="Genomic_DNA"/>
</dbReference>
<dbReference type="AlphaFoldDB" id="A0A4Y7QMB7"/>
<dbReference type="STRING" id="50990.A0A4Y7QMB7"/>
<dbReference type="Pfam" id="PF10230">
    <property type="entry name" value="LIDHydrolase"/>
    <property type="match status" value="1"/>
</dbReference>
<keyword evidence="3" id="KW-0551">Lipid droplet</keyword>
<dbReference type="PANTHER" id="PTHR13390">
    <property type="entry name" value="LIPASE"/>
    <property type="match status" value="1"/>
</dbReference>
<dbReference type="GO" id="GO:0016298">
    <property type="term" value="F:lipase activity"/>
    <property type="evidence" value="ECO:0007669"/>
    <property type="project" value="InterPro"/>
</dbReference>
<evidence type="ECO:0000256" key="2">
    <source>
        <dbReference type="ARBA" id="ARBA00008300"/>
    </source>
</evidence>
<accession>A0A4Y7QMB7</accession>
<evidence type="ECO:0000256" key="3">
    <source>
        <dbReference type="ARBA" id="ARBA00022677"/>
    </source>
</evidence>
<dbReference type="SUPFAM" id="SSF53474">
    <property type="entry name" value="alpha/beta-Hydrolases"/>
    <property type="match status" value="1"/>
</dbReference>
<evidence type="ECO:0000313" key="5">
    <source>
        <dbReference type="EMBL" id="TDL28202.1"/>
    </source>
</evidence>
<evidence type="ECO:0000313" key="6">
    <source>
        <dbReference type="Proteomes" id="UP000294933"/>
    </source>
</evidence>
<name>A0A4Y7QMB7_9AGAM</name>
<dbReference type="OrthoDB" id="448051at2759"/>
<dbReference type="InterPro" id="IPR029058">
    <property type="entry name" value="AB_hydrolase_fold"/>
</dbReference>
<organism evidence="5 6">
    <name type="scientific">Rickenella mellea</name>
    <dbReference type="NCBI Taxonomy" id="50990"/>
    <lineage>
        <taxon>Eukaryota</taxon>
        <taxon>Fungi</taxon>
        <taxon>Dikarya</taxon>
        <taxon>Basidiomycota</taxon>
        <taxon>Agaricomycotina</taxon>
        <taxon>Agaricomycetes</taxon>
        <taxon>Hymenochaetales</taxon>
        <taxon>Rickenellaceae</taxon>
        <taxon>Rickenella</taxon>
    </lineage>
</organism>
<protein>
    <submittedName>
        <fullName evidence="5">Alpha/beta-hydrolase</fullName>
    </submittedName>
</protein>
<dbReference type="VEuPathDB" id="FungiDB:BD410DRAFT_812210"/>
<evidence type="ECO:0000256" key="1">
    <source>
        <dbReference type="ARBA" id="ARBA00004502"/>
    </source>
</evidence>
<keyword evidence="4 5" id="KW-0378">Hydrolase</keyword>
<sequence>MLPSFLQPSGRQLESDPTLPVDAKFIHSNTLGRSIAHCLWWPSKSAEPPSTVVLFIPGNPGLLAFYTNFLSHLYKKSSANLAIFAHGHLGHNPAYGVEPPYRHLAIQVQAAIESLDAVTTEYGDQIKVVLVGHSVGAWIAMKVMKERPHAVSASFFLFPTIMHIVKTPNGRILWWIFRRPFPNIISRLSVLARLIPRAALSLLFPDYPPEQLRVLQSLIHSRQVILSALTMAGDEMKTITALDEVHLAQDKHKLWVYLAEKDNWVGEHRDTILREFSDQQHSVRVIQGCNSIPHAFCISASQNTHFR</sequence>